<dbReference type="PANTHER" id="PTHR30250">
    <property type="entry name" value="PST FAMILY PREDICTED COLANIC ACID TRANSPORTER"/>
    <property type="match status" value="1"/>
</dbReference>
<name>A0A1N6SJC4_9RHOO</name>
<feature type="transmembrane region" description="Helical" evidence="7">
    <location>
        <begin position="130"/>
        <end position="146"/>
    </location>
</feature>
<feature type="transmembrane region" description="Helical" evidence="7">
    <location>
        <begin position="455"/>
        <end position="480"/>
    </location>
</feature>
<evidence type="ECO:0000256" key="2">
    <source>
        <dbReference type="ARBA" id="ARBA00007430"/>
    </source>
</evidence>
<comment type="similarity">
    <text evidence="2">Belongs to the polysaccharide synthase family.</text>
</comment>
<proteinExistence type="inferred from homology"/>
<evidence type="ECO:0000256" key="4">
    <source>
        <dbReference type="ARBA" id="ARBA00022692"/>
    </source>
</evidence>
<evidence type="ECO:0000256" key="3">
    <source>
        <dbReference type="ARBA" id="ARBA00022475"/>
    </source>
</evidence>
<dbReference type="Proteomes" id="UP000186819">
    <property type="component" value="Unassembled WGS sequence"/>
</dbReference>
<accession>A0A1N6SJC4</accession>
<dbReference type="PANTHER" id="PTHR30250:SF10">
    <property type="entry name" value="LIPOPOLYSACCHARIDE BIOSYNTHESIS PROTEIN WZXC"/>
    <property type="match status" value="1"/>
</dbReference>
<feature type="transmembrane region" description="Helical" evidence="7">
    <location>
        <begin position="341"/>
        <end position="362"/>
    </location>
</feature>
<protein>
    <submittedName>
        <fullName evidence="8">Polysaccharide transporter, PST family</fullName>
    </submittedName>
</protein>
<evidence type="ECO:0000256" key="6">
    <source>
        <dbReference type="ARBA" id="ARBA00023136"/>
    </source>
</evidence>
<evidence type="ECO:0000256" key="1">
    <source>
        <dbReference type="ARBA" id="ARBA00004651"/>
    </source>
</evidence>
<gene>
    <name evidence="8" type="ORF">SAMN05421829_104113</name>
</gene>
<reference evidence="9" key="1">
    <citation type="submission" date="2017-01" db="EMBL/GenBank/DDBJ databases">
        <authorList>
            <person name="Varghese N."/>
            <person name="Submissions S."/>
        </authorList>
    </citation>
    <scope>NUCLEOTIDE SEQUENCE [LARGE SCALE GENOMIC DNA]</scope>
    <source>
        <strain evidence="9">ATCC 51758</strain>
    </source>
</reference>
<evidence type="ECO:0000313" key="9">
    <source>
        <dbReference type="Proteomes" id="UP000186819"/>
    </source>
</evidence>
<evidence type="ECO:0000313" key="8">
    <source>
        <dbReference type="EMBL" id="SIQ41072.1"/>
    </source>
</evidence>
<dbReference type="EMBL" id="FTMD01000004">
    <property type="protein sequence ID" value="SIQ41072.1"/>
    <property type="molecule type" value="Genomic_DNA"/>
</dbReference>
<keyword evidence="5 7" id="KW-1133">Transmembrane helix</keyword>
<feature type="transmembrane region" description="Helical" evidence="7">
    <location>
        <begin position="374"/>
        <end position="392"/>
    </location>
</feature>
<feature type="transmembrane region" description="Helical" evidence="7">
    <location>
        <begin position="98"/>
        <end position="124"/>
    </location>
</feature>
<sequence length="497" mass="51946">MSADNVSVAAPASAAVAPRLGQVAARGALLTMGGQACKILLQFGGIIVLARLLSPGDYGLLAMVAAIVGVGEVLRDFGLSSAAVQAREVSPRQRSNLFWINAGIGLLLALAVFAAAPAIAAFYAQPALQPIAQALAPTFLINGLATQYRAQLNRDMRFGWLAVADVGGQAIGLAAGVILALRGHGHWALVAQQLAQGFATLLVLVATTGWRPGLPRRDAAMGHFLRYGGNLMSTQLVVYLSRNIDALIIGQRFGAELLGLYNRACQLLMLPLNQINAPATAIALPVLSRLNDDPARYGRFLLHGQSVMLHVTVAIFAFACAQAEPLIVLVLGPQWAPAVPIFQILAVGGAFQVASQASYWVFLSKGLTASNLRFTLVSRGVLIAAIVFGAQWGTQGVATAYASGVALGWLGGLAWLRDSGAPVGAMGRNGLRVMFAYGLCGLASAAAALQWGNSLVARLALGTAAMLAAFLLLAALWPAFRRSLMDILRSRSLLRAG</sequence>
<dbReference type="RefSeq" id="WP_076601477.1">
    <property type="nucleotide sequence ID" value="NZ_FTMD01000004.1"/>
</dbReference>
<dbReference type="AlphaFoldDB" id="A0A1N6SJC4"/>
<feature type="transmembrane region" description="Helical" evidence="7">
    <location>
        <begin position="307"/>
        <end position="329"/>
    </location>
</feature>
<keyword evidence="9" id="KW-1185">Reference proteome</keyword>
<keyword evidence="3" id="KW-1003">Cell membrane</keyword>
<organism evidence="8 9">
    <name type="scientific">Aromatoleum tolulyticum</name>
    <dbReference type="NCBI Taxonomy" id="34027"/>
    <lineage>
        <taxon>Bacteria</taxon>
        <taxon>Pseudomonadati</taxon>
        <taxon>Pseudomonadota</taxon>
        <taxon>Betaproteobacteria</taxon>
        <taxon>Rhodocyclales</taxon>
        <taxon>Rhodocyclaceae</taxon>
        <taxon>Aromatoleum</taxon>
    </lineage>
</organism>
<feature type="transmembrane region" description="Helical" evidence="7">
    <location>
        <begin position="158"/>
        <end position="181"/>
    </location>
</feature>
<feature type="transmembrane region" description="Helical" evidence="7">
    <location>
        <begin position="429"/>
        <end position="449"/>
    </location>
</feature>
<dbReference type="GO" id="GO:0005886">
    <property type="term" value="C:plasma membrane"/>
    <property type="evidence" value="ECO:0007669"/>
    <property type="project" value="UniProtKB-SubCell"/>
</dbReference>
<keyword evidence="4 7" id="KW-0812">Transmembrane</keyword>
<feature type="transmembrane region" description="Helical" evidence="7">
    <location>
        <begin position="187"/>
        <end position="207"/>
    </location>
</feature>
<evidence type="ECO:0000256" key="7">
    <source>
        <dbReference type="SAM" id="Phobius"/>
    </source>
</evidence>
<dbReference type="Pfam" id="PF13440">
    <property type="entry name" value="Polysacc_synt_3"/>
    <property type="match status" value="1"/>
</dbReference>
<dbReference type="STRING" id="34027.SAMN05421829_104113"/>
<feature type="transmembrane region" description="Helical" evidence="7">
    <location>
        <begin position="398"/>
        <end position="417"/>
    </location>
</feature>
<dbReference type="InterPro" id="IPR050833">
    <property type="entry name" value="Poly_Biosynth_Transport"/>
</dbReference>
<comment type="subcellular location">
    <subcellularLocation>
        <location evidence="1">Cell membrane</location>
        <topology evidence="1">Multi-pass membrane protein</topology>
    </subcellularLocation>
</comment>
<evidence type="ECO:0000256" key="5">
    <source>
        <dbReference type="ARBA" id="ARBA00022989"/>
    </source>
</evidence>
<keyword evidence="6 7" id="KW-0472">Membrane</keyword>
<dbReference type="OrthoDB" id="8538786at2"/>
<dbReference type="CDD" id="cd13127">
    <property type="entry name" value="MATE_tuaB_like"/>
    <property type="match status" value="1"/>
</dbReference>